<dbReference type="RefSeq" id="WP_097655079.1">
    <property type="nucleotide sequence ID" value="NZ_LYXE01000179.1"/>
</dbReference>
<evidence type="ECO:0000256" key="1">
    <source>
        <dbReference type="SAM" id="MobiDB-lite"/>
    </source>
</evidence>
<dbReference type="InterPro" id="IPR038454">
    <property type="entry name" value="DnaA_N_sf"/>
</dbReference>
<sequence>MIPSCAQTTTGRRRTDTEFEAMLELDLRNSPAKQRAMRRLRRLMDANGKVVLRGGVRGWMVLLDCGASRPRWLLEELAACGLITLEIKPERGRILCAEVAVRAAFDDTADAAAPVTSTGVHPRMPTDPLAEAGADHPNHHEAMTNPSNPEASVQSQANQGERLADAVAEPACPTHEPQVTPTPKPTVNPTGMEAERPRAPSVQTGSGSAGFDPSRIDPPPHPPMWKHESMQQQHGHTQSEKPGGISFVQRLLQAFPEADRALLTAWANNPLVNECAAALAALQGFPMATLAAWQQDLAAARSRANIVLPEGLVLACWSRGERVNAARMRPSAPQGSPHQTHRRSQQAPPRAYDADRVRAQLKLPAALANDPAEGVTADEARAGHVLGNTEPSALADPAPCVGAIPQPQLRTVAPSQGTAGAHLGDRGLGDPAAAADDQSDQRGLGDPAAGADGLSDQRPDQATMASARHEEATLGNPLAARQAWQATLATLREACSRQEFDTWLRATRLIGLVDGRATIQAPTEHLVHLQARYQRAVQRALRDVLGQPIQVQFVA</sequence>
<reference evidence="3 4" key="1">
    <citation type="submission" date="2016-05" db="EMBL/GenBank/DDBJ databases">
        <authorList>
            <person name="Lavstsen T."/>
            <person name="Jespersen J.S."/>
        </authorList>
    </citation>
    <scope>NUCLEOTIDE SEQUENCE [LARGE SCALE GENOMIC DNA]</scope>
    <source>
        <strain evidence="3 4">B7-9</strain>
    </source>
</reference>
<feature type="region of interest" description="Disordered" evidence="1">
    <location>
        <begin position="414"/>
        <end position="461"/>
    </location>
</feature>
<feature type="domain" description="DnaA N-terminal" evidence="2">
    <location>
        <begin position="483"/>
        <end position="525"/>
    </location>
</feature>
<name>A0A2H3KI82_9CHLR</name>
<feature type="region of interest" description="Disordered" evidence="1">
    <location>
        <begin position="327"/>
        <end position="353"/>
    </location>
</feature>
<evidence type="ECO:0000313" key="3">
    <source>
        <dbReference type="EMBL" id="PDV96818.1"/>
    </source>
</evidence>
<dbReference type="Proteomes" id="UP000220922">
    <property type="component" value="Unassembled WGS sequence"/>
</dbReference>
<feature type="compositionally biased region" description="Low complexity" evidence="1">
    <location>
        <begin position="444"/>
        <end position="454"/>
    </location>
</feature>
<feature type="region of interest" description="Disordered" evidence="1">
    <location>
        <begin position="114"/>
        <end position="242"/>
    </location>
</feature>
<dbReference type="InterPro" id="IPR024633">
    <property type="entry name" value="DnaA_N_dom"/>
</dbReference>
<evidence type="ECO:0000259" key="2">
    <source>
        <dbReference type="Pfam" id="PF11638"/>
    </source>
</evidence>
<proteinExistence type="predicted"/>
<gene>
    <name evidence="3" type="ORF">A9Q02_20280</name>
</gene>
<comment type="caution">
    <text evidence="3">The sequence shown here is derived from an EMBL/GenBank/DDBJ whole genome shotgun (WGS) entry which is preliminary data.</text>
</comment>
<organism evidence="3 4">
    <name type="scientific">Candidatus Chloroploca asiatica</name>
    <dbReference type="NCBI Taxonomy" id="1506545"/>
    <lineage>
        <taxon>Bacteria</taxon>
        <taxon>Bacillati</taxon>
        <taxon>Chloroflexota</taxon>
        <taxon>Chloroflexia</taxon>
        <taxon>Chloroflexales</taxon>
        <taxon>Chloroflexineae</taxon>
        <taxon>Oscillochloridaceae</taxon>
        <taxon>Candidatus Chloroploca</taxon>
    </lineage>
</organism>
<dbReference type="Gene3D" id="3.30.300.180">
    <property type="match status" value="1"/>
</dbReference>
<accession>A0A2H3KI82</accession>
<dbReference type="OrthoDB" id="9816986at2"/>
<dbReference type="AlphaFoldDB" id="A0A2H3KI82"/>
<dbReference type="Pfam" id="PF11638">
    <property type="entry name" value="DnaA_N"/>
    <property type="match status" value="1"/>
</dbReference>
<protein>
    <recommendedName>
        <fullName evidence="2">DnaA N-terminal domain-containing protein</fullName>
    </recommendedName>
</protein>
<keyword evidence="4" id="KW-1185">Reference proteome</keyword>
<feature type="compositionally biased region" description="Polar residues" evidence="1">
    <location>
        <begin position="144"/>
        <end position="159"/>
    </location>
</feature>
<feature type="compositionally biased region" description="Basic and acidic residues" evidence="1">
    <location>
        <begin position="133"/>
        <end position="142"/>
    </location>
</feature>
<dbReference type="EMBL" id="LYXE01000179">
    <property type="protein sequence ID" value="PDV96818.1"/>
    <property type="molecule type" value="Genomic_DNA"/>
</dbReference>
<evidence type="ECO:0000313" key="4">
    <source>
        <dbReference type="Proteomes" id="UP000220922"/>
    </source>
</evidence>